<dbReference type="EMBL" id="JAQGDS010000009">
    <property type="protein sequence ID" value="KAJ6258273.1"/>
    <property type="molecule type" value="Genomic_DNA"/>
</dbReference>
<protein>
    <submittedName>
        <fullName evidence="2">Uncharacterized protein</fullName>
    </submittedName>
</protein>
<reference evidence="2" key="1">
    <citation type="submission" date="2023-01" db="EMBL/GenBank/DDBJ databases">
        <title>The chitinases involved in constricting ring structure development in the nematode-trapping fungus Drechslerella dactyloides.</title>
        <authorList>
            <person name="Wang R."/>
            <person name="Zhang L."/>
            <person name="Tang P."/>
            <person name="Li S."/>
            <person name="Liang L."/>
        </authorList>
    </citation>
    <scope>NUCLEOTIDE SEQUENCE</scope>
    <source>
        <strain evidence="2">YMF1.00031</strain>
    </source>
</reference>
<feature type="region of interest" description="Disordered" evidence="1">
    <location>
        <begin position="1"/>
        <end position="22"/>
    </location>
</feature>
<comment type="caution">
    <text evidence="2">The sequence shown here is derived from an EMBL/GenBank/DDBJ whole genome shotgun (WGS) entry which is preliminary data.</text>
</comment>
<gene>
    <name evidence="2" type="ORF">Dda_7192</name>
</gene>
<name>A0AAD6ITB6_DREDA</name>
<accession>A0AAD6ITB6</accession>
<proteinExistence type="predicted"/>
<dbReference type="AlphaFoldDB" id="A0AAD6ITB6"/>
<evidence type="ECO:0000256" key="1">
    <source>
        <dbReference type="SAM" id="MobiDB-lite"/>
    </source>
</evidence>
<dbReference type="Proteomes" id="UP001221413">
    <property type="component" value="Unassembled WGS sequence"/>
</dbReference>
<organism evidence="2 3">
    <name type="scientific">Drechslerella dactyloides</name>
    <name type="common">Nematode-trapping fungus</name>
    <name type="synonym">Arthrobotrys dactyloides</name>
    <dbReference type="NCBI Taxonomy" id="74499"/>
    <lineage>
        <taxon>Eukaryota</taxon>
        <taxon>Fungi</taxon>
        <taxon>Dikarya</taxon>
        <taxon>Ascomycota</taxon>
        <taxon>Pezizomycotina</taxon>
        <taxon>Orbiliomycetes</taxon>
        <taxon>Orbiliales</taxon>
        <taxon>Orbiliaceae</taxon>
        <taxon>Drechslerella</taxon>
    </lineage>
</organism>
<evidence type="ECO:0000313" key="2">
    <source>
        <dbReference type="EMBL" id="KAJ6258273.1"/>
    </source>
</evidence>
<feature type="compositionally biased region" description="Polar residues" evidence="1">
    <location>
        <begin position="1"/>
        <end position="11"/>
    </location>
</feature>
<evidence type="ECO:0000313" key="3">
    <source>
        <dbReference type="Proteomes" id="UP001221413"/>
    </source>
</evidence>
<sequence>MSADSTSTPSAPRQGHQSDEGNKSAYIRYLVLGRMQPVEAMEEVGREGCWLAVAPSSLPHTHFDRYRSITTSPHSSTPSSSTVIITPTSSPAATASMLGFRRPYSTVSGFVFPPKIGAAASPTLK</sequence>
<keyword evidence="3" id="KW-1185">Reference proteome</keyword>